<dbReference type="RefSeq" id="WP_339090500.1">
    <property type="nucleotide sequence ID" value="NZ_LR743507.1"/>
</dbReference>
<accession>A0A679J839</accession>
<sequence>MSEASARQPSEEQGESASLCLRLTHNHGEARRVTLQIPASGTGMADALELSGERHGGAHWRLANMCRIAWRADRGHWQLLNGSYTLTCVLNGERVSGGCSVRIAEGDCLELGLLRFVVEQSDGEAAGIESIPRAFHRSSPVEQDELSSFDLRDLAGDADGGSVAAAGLDGSFAAPFGMFSLTGDRPASSTPDVLSALLCDPARSLEQPQSGVIAPPASPRADGPRTLLEELHDEFVRVVRDPGELAGRADWEGLLTTELEPAPSLDDLRKQAEPYALLRDVLLPRKGIDRLIEEFEPLAPSGLLDTVQPDDVLGLFAPELARDAKKALPDLTRREHHAVSPDSHLRIGAARAELRNESEPG</sequence>
<feature type="compositionally biased region" description="Basic and acidic residues" evidence="1">
    <location>
        <begin position="352"/>
        <end position="361"/>
    </location>
</feature>
<dbReference type="NCBIfam" id="NF033419">
    <property type="entry name" value="T6SS_TagK_dom"/>
    <property type="match status" value="1"/>
</dbReference>
<proteinExistence type="predicted"/>
<dbReference type="AlphaFoldDB" id="A0A679J839"/>
<feature type="compositionally biased region" description="Basic and acidic residues" evidence="1">
    <location>
        <begin position="332"/>
        <end position="345"/>
    </location>
</feature>
<evidence type="ECO:0000313" key="2">
    <source>
        <dbReference type="EMBL" id="CAA2104697.1"/>
    </source>
</evidence>
<evidence type="ECO:0000256" key="1">
    <source>
        <dbReference type="SAM" id="MobiDB-lite"/>
    </source>
</evidence>
<feature type="region of interest" description="Disordered" evidence="1">
    <location>
        <begin position="332"/>
        <end position="361"/>
    </location>
</feature>
<dbReference type="InterPro" id="IPR047914">
    <property type="entry name" value="TagK-like_C"/>
</dbReference>
<protein>
    <submittedName>
        <fullName evidence="2">Uncharacterized protein</fullName>
    </submittedName>
</protein>
<name>A0A679J839_VARPD</name>
<reference evidence="2" key="1">
    <citation type="submission" date="2019-12" db="EMBL/GenBank/DDBJ databases">
        <authorList>
            <person name="Cremers G."/>
        </authorList>
    </citation>
    <scope>NUCLEOTIDE SEQUENCE</scope>
    <source>
        <strain evidence="2">Vvax</strain>
    </source>
</reference>
<dbReference type="EMBL" id="LR743507">
    <property type="protein sequence ID" value="CAA2104697.1"/>
    <property type="molecule type" value="Genomic_DNA"/>
</dbReference>
<gene>
    <name evidence="2" type="ORF">VVAX_02894</name>
</gene>
<organism evidence="2">
    <name type="scientific">Variovorax paradoxus</name>
    <dbReference type="NCBI Taxonomy" id="34073"/>
    <lineage>
        <taxon>Bacteria</taxon>
        <taxon>Pseudomonadati</taxon>
        <taxon>Pseudomonadota</taxon>
        <taxon>Betaproteobacteria</taxon>
        <taxon>Burkholderiales</taxon>
        <taxon>Comamonadaceae</taxon>
        <taxon>Variovorax</taxon>
    </lineage>
</organism>